<name>A0A2W5SVX4_9BACT</name>
<evidence type="ECO:0000313" key="2">
    <source>
        <dbReference type="Proteomes" id="UP000249061"/>
    </source>
</evidence>
<accession>A0A2W5SVX4</accession>
<protein>
    <submittedName>
        <fullName evidence="1">Uncharacterized protein</fullName>
    </submittedName>
</protein>
<gene>
    <name evidence="1" type="ORF">DI536_29105</name>
</gene>
<evidence type="ECO:0000313" key="1">
    <source>
        <dbReference type="EMBL" id="PZR06932.1"/>
    </source>
</evidence>
<dbReference type="SUPFAM" id="SSF52540">
    <property type="entry name" value="P-loop containing nucleoside triphosphate hydrolases"/>
    <property type="match status" value="1"/>
</dbReference>
<comment type="caution">
    <text evidence="1">The sequence shown here is derived from an EMBL/GenBank/DDBJ whole genome shotgun (WGS) entry which is preliminary data.</text>
</comment>
<dbReference type="Proteomes" id="UP000249061">
    <property type="component" value="Unassembled WGS sequence"/>
</dbReference>
<dbReference type="InterPro" id="IPR027417">
    <property type="entry name" value="P-loop_NTPase"/>
</dbReference>
<proteinExistence type="predicted"/>
<sequence length="273" mass="30680">MVRRFSYEFIGTEPDFKNIHIMPAWGSEREPGFYYLVADAAQAAPLNFQEAKNQFGRDHAFEGACGTLLKHVEGMTHGVNDIAQYDVILIDEAQDLPQPFFELAYFAARPPKRIVWGYDELQNLSAFSMVGPEKLFGSHGDGEPRIQFTGNSPQKQDVILPVCYRNTPWALTTAHALGFGIYRKSGLVQYFDDESLWTEIGYEHVPGATVNPRDLAIRRSAKSTPPFFRSLIQPDDAVTTARFANKDAQYEWIAAQIASNIADDELALLRQIA</sequence>
<dbReference type="AlphaFoldDB" id="A0A2W5SVX4"/>
<reference evidence="1 2" key="1">
    <citation type="submission" date="2017-08" db="EMBL/GenBank/DDBJ databases">
        <title>Infants hospitalized years apart are colonized by the same room-sourced microbial strains.</title>
        <authorList>
            <person name="Brooks B."/>
            <person name="Olm M.R."/>
            <person name="Firek B.A."/>
            <person name="Baker R."/>
            <person name="Thomas B.C."/>
            <person name="Morowitz M.J."/>
            <person name="Banfield J.F."/>
        </authorList>
    </citation>
    <scope>NUCLEOTIDE SEQUENCE [LARGE SCALE GENOMIC DNA]</scope>
    <source>
        <strain evidence="1">S2_003_000_R2_14</strain>
    </source>
</reference>
<organism evidence="1 2">
    <name type="scientific">Archangium gephyra</name>
    <dbReference type="NCBI Taxonomy" id="48"/>
    <lineage>
        <taxon>Bacteria</taxon>
        <taxon>Pseudomonadati</taxon>
        <taxon>Myxococcota</taxon>
        <taxon>Myxococcia</taxon>
        <taxon>Myxococcales</taxon>
        <taxon>Cystobacterineae</taxon>
        <taxon>Archangiaceae</taxon>
        <taxon>Archangium</taxon>
    </lineage>
</organism>
<dbReference type="EMBL" id="QFQP01000035">
    <property type="protein sequence ID" value="PZR06932.1"/>
    <property type="molecule type" value="Genomic_DNA"/>
</dbReference>